<dbReference type="Proteomes" id="UP000566995">
    <property type="component" value="Unassembled WGS sequence"/>
</dbReference>
<keyword evidence="2 4" id="KW-0378">Hydrolase</keyword>
<name>A0A7W7KQI4_PSENT</name>
<dbReference type="Gene3D" id="3.40.1490.10">
    <property type="entry name" value="Bit1"/>
    <property type="match status" value="2"/>
</dbReference>
<dbReference type="InterPro" id="IPR002833">
    <property type="entry name" value="PTH2"/>
</dbReference>
<comment type="caution">
    <text evidence="4">The sequence shown here is derived from an EMBL/GenBank/DDBJ whole genome shotgun (WGS) entry which is preliminary data.</text>
</comment>
<protein>
    <recommendedName>
        <fullName evidence="1">peptidyl-tRNA hydrolase</fullName>
        <ecNumber evidence="1">3.1.1.29</ecNumber>
    </recommendedName>
</protein>
<evidence type="ECO:0000256" key="3">
    <source>
        <dbReference type="ARBA" id="ARBA00048707"/>
    </source>
</evidence>
<dbReference type="GO" id="GO:0004045">
    <property type="term" value="F:peptidyl-tRNA hydrolase activity"/>
    <property type="evidence" value="ECO:0007669"/>
    <property type="project" value="UniProtKB-EC"/>
</dbReference>
<dbReference type="SUPFAM" id="SSF102462">
    <property type="entry name" value="Peptidyl-tRNA hydrolase II"/>
    <property type="match status" value="2"/>
</dbReference>
<dbReference type="AlphaFoldDB" id="A0A7W7KQI4"/>
<comment type="catalytic activity">
    <reaction evidence="3">
        <text>an N-acyl-L-alpha-aminoacyl-tRNA + H2O = an N-acyl-L-amino acid + a tRNA + H(+)</text>
        <dbReference type="Rhea" id="RHEA:54448"/>
        <dbReference type="Rhea" id="RHEA-COMP:10123"/>
        <dbReference type="Rhea" id="RHEA-COMP:13883"/>
        <dbReference type="ChEBI" id="CHEBI:15377"/>
        <dbReference type="ChEBI" id="CHEBI:15378"/>
        <dbReference type="ChEBI" id="CHEBI:59874"/>
        <dbReference type="ChEBI" id="CHEBI:78442"/>
        <dbReference type="ChEBI" id="CHEBI:138191"/>
        <dbReference type="EC" id="3.1.1.29"/>
    </reaction>
</comment>
<dbReference type="EMBL" id="JACHLI010000032">
    <property type="protein sequence ID" value="MBB4866821.1"/>
    <property type="molecule type" value="Genomic_DNA"/>
</dbReference>
<evidence type="ECO:0000256" key="1">
    <source>
        <dbReference type="ARBA" id="ARBA00013260"/>
    </source>
</evidence>
<reference evidence="4 5" key="1">
    <citation type="submission" date="2020-08" db="EMBL/GenBank/DDBJ databases">
        <title>Functional genomics of gut bacteria from endangered species of beetles.</title>
        <authorList>
            <person name="Carlos-Shanley C."/>
        </authorList>
    </citation>
    <scope>NUCLEOTIDE SEQUENCE [LARGE SCALE GENOMIC DNA]</scope>
    <source>
        <strain evidence="4 5">S00179</strain>
    </source>
</reference>
<dbReference type="InterPro" id="IPR023476">
    <property type="entry name" value="Pep_tRNA_hydro_II_dom_sf"/>
</dbReference>
<gene>
    <name evidence="4" type="ORF">HNP46_005728</name>
</gene>
<dbReference type="EC" id="3.1.1.29" evidence="1"/>
<evidence type="ECO:0000256" key="2">
    <source>
        <dbReference type="ARBA" id="ARBA00022801"/>
    </source>
</evidence>
<dbReference type="Pfam" id="PF01981">
    <property type="entry name" value="PTH2"/>
    <property type="match status" value="1"/>
</dbReference>
<evidence type="ECO:0000313" key="5">
    <source>
        <dbReference type="Proteomes" id="UP000566995"/>
    </source>
</evidence>
<organism evidence="4 5">
    <name type="scientific">Pseudomonas nitroreducens</name>
    <dbReference type="NCBI Taxonomy" id="46680"/>
    <lineage>
        <taxon>Bacteria</taxon>
        <taxon>Pseudomonadati</taxon>
        <taxon>Pseudomonadota</taxon>
        <taxon>Gammaproteobacteria</taxon>
        <taxon>Pseudomonadales</taxon>
        <taxon>Pseudomonadaceae</taxon>
        <taxon>Pseudomonas</taxon>
    </lineage>
</organism>
<dbReference type="RefSeq" id="WP_184595695.1">
    <property type="nucleotide sequence ID" value="NZ_JACHLI010000032.1"/>
</dbReference>
<evidence type="ECO:0000313" key="4">
    <source>
        <dbReference type="EMBL" id="MBB4866821.1"/>
    </source>
</evidence>
<sequence length="242" mass="26593">MLNIYVRNDLNMRLGKLASQCAHSLTKAVLAGFSQRPDGRLQLTRSDYLVLLDFICYPEVKINLVPEQEILALAGKAHLVIDNGHTEFHGVQTLTAASESIFPEFREETLTDPTGKSDAPIRQYLIFSKEKKPSKERACEMAAHAQVRQLAVDLQWECALFEGDFVVLPPLNPQLECWLRSGYGKIAVSVTTQKELVQADEKLCGIEGMKTTLVAVGDSLALATSPAIAAHLADITGSMKLL</sequence>
<proteinExistence type="predicted"/>
<accession>A0A7W7KQI4</accession>